<dbReference type="InterPro" id="IPR000847">
    <property type="entry name" value="LysR_HTH_N"/>
</dbReference>
<dbReference type="Pfam" id="PF00126">
    <property type="entry name" value="HTH_1"/>
    <property type="match status" value="1"/>
</dbReference>
<dbReference type="Gene3D" id="3.40.190.10">
    <property type="entry name" value="Periplasmic binding protein-like II"/>
    <property type="match status" value="2"/>
</dbReference>
<name>A0A848H3F8_9BURK</name>
<evidence type="ECO:0000313" key="6">
    <source>
        <dbReference type="EMBL" id="NML45335.1"/>
    </source>
</evidence>
<dbReference type="InterPro" id="IPR005119">
    <property type="entry name" value="LysR_subst-bd"/>
</dbReference>
<evidence type="ECO:0000313" key="7">
    <source>
        <dbReference type="Proteomes" id="UP000541185"/>
    </source>
</evidence>
<keyword evidence="2" id="KW-0805">Transcription regulation</keyword>
<dbReference type="SUPFAM" id="SSF46785">
    <property type="entry name" value="Winged helix' DNA-binding domain"/>
    <property type="match status" value="1"/>
</dbReference>
<gene>
    <name evidence="6" type="ORF">HHL11_16395</name>
</gene>
<evidence type="ECO:0000259" key="5">
    <source>
        <dbReference type="PROSITE" id="PS50931"/>
    </source>
</evidence>
<dbReference type="PRINTS" id="PR00039">
    <property type="entry name" value="HTHLYSR"/>
</dbReference>
<dbReference type="AlphaFoldDB" id="A0A848H3F8"/>
<dbReference type="GO" id="GO:0003700">
    <property type="term" value="F:DNA-binding transcription factor activity"/>
    <property type="evidence" value="ECO:0007669"/>
    <property type="project" value="InterPro"/>
</dbReference>
<dbReference type="PANTHER" id="PTHR30126">
    <property type="entry name" value="HTH-TYPE TRANSCRIPTIONAL REGULATOR"/>
    <property type="match status" value="1"/>
</dbReference>
<dbReference type="PANTHER" id="PTHR30126:SF94">
    <property type="entry name" value="LYSR FAMILY TRANSCRIPTIONAL REGULATOR"/>
    <property type="match status" value="1"/>
</dbReference>
<dbReference type="PROSITE" id="PS50931">
    <property type="entry name" value="HTH_LYSR"/>
    <property type="match status" value="1"/>
</dbReference>
<reference evidence="6 7" key="1">
    <citation type="submission" date="2020-04" db="EMBL/GenBank/DDBJ databases">
        <title>Ramlibacter sp. G-1-2-2 isolated from soil.</title>
        <authorList>
            <person name="Dahal R.H."/>
        </authorList>
    </citation>
    <scope>NUCLEOTIDE SEQUENCE [LARGE SCALE GENOMIC DNA]</scope>
    <source>
        <strain evidence="6 7">G-1-2-2</strain>
    </source>
</reference>
<evidence type="ECO:0000256" key="4">
    <source>
        <dbReference type="ARBA" id="ARBA00023163"/>
    </source>
</evidence>
<evidence type="ECO:0000256" key="1">
    <source>
        <dbReference type="ARBA" id="ARBA00009437"/>
    </source>
</evidence>
<dbReference type="InterPro" id="IPR036388">
    <property type="entry name" value="WH-like_DNA-bd_sf"/>
</dbReference>
<dbReference type="RefSeq" id="WP_169419411.1">
    <property type="nucleotide sequence ID" value="NZ_JABBFX010000001.1"/>
</dbReference>
<feature type="domain" description="HTH lysR-type" evidence="5">
    <location>
        <begin position="1"/>
        <end position="59"/>
    </location>
</feature>
<comment type="caution">
    <text evidence="6">The sequence shown here is derived from an EMBL/GenBank/DDBJ whole genome shotgun (WGS) entry which is preliminary data.</text>
</comment>
<accession>A0A848H3F8</accession>
<dbReference type="Proteomes" id="UP000541185">
    <property type="component" value="Unassembled WGS sequence"/>
</dbReference>
<protein>
    <submittedName>
        <fullName evidence="6">LysR family transcriptional regulator</fullName>
    </submittedName>
</protein>
<organism evidence="6 7">
    <name type="scientific">Ramlibacter agri</name>
    <dbReference type="NCBI Taxonomy" id="2728837"/>
    <lineage>
        <taxon>Bacteria</taxon>
        <taxon>Pseudomonadati</taxon>
        <taxon>Pseudomonadota</taxon>
        <taxon>Betaproteobacteria</taxon>
        <taxon>Burkholderiales</taxon>
        <taxon>Comamonadaceae</taxon>
        <taxon>Ramlibacter</taxon>
    </lineage>
</organism>
<dbReference type="Pfam" id="PF03466">
    <property type="entry name" value="LysR_substrate"/>
    <property type="match status" value="1"/>
</dbReference>
<keyword evidence="3" id="KW-0238">DNA-binding</keyword>
<comment type="similarity">
    <text evidence="1">Belongs to the LysR transcriptional regulatory family.</text>
</comment>
<keyword evidence="7" id="KW-1185">Reference proteome</keyword>
<sequence>MSSIRLLRTFSAVAAEGSFAAAAARVALTQAAVGQQMRALESDLRRPLFERQGKTVALNDAGRALVPQVRRLLALYDQMLAQPAGTEGMAGTVHLGAVVSAARPLIQATLRLKARHAGLDLHVSAAKSIELIERVRSGELDAALVVREPGPARPELAWSSLYTEPMVLLAPRKLDEAPPRQLLAEQPFLRFDHTQHTGHLVERTLKRLRVQPRELLELNALESIVELVRSGLGVALVPLLRDARWASDPKLRLIELPNAEERRIALVQRRDSEKADVVTAVAREFRGKNTLPP</sequence>
<dbReference type="EMBL" id="JABBFX010000001">
    <property type="protein sequence ID" value="NML45335.1"/>
    <property type="molecule type" value="Genomic_DNA"/>
</dbReference>
<evidence type="ECO:0000256" key="2">
    <source>
        <dbReference type="ARBA" id="ARBA00023015"/>
    </source>
</evidence>
<evidence type="ECO:0000256" key="3">
    <source>
        <dbReference type="ARBA" id="ARBA00023125"/>
    </source>
</evidence>
<dbReference type="InterPro" id="IPR036390">
    <property type="entry name" value="WH_DNA-bd_sf"/>
</dbReference>
<proteinExistence type="inferred from homology"/>
<keyword evidence="4" id="KW-0804">Transcription</keyword>
<dbReference type="GO" id="GO:0000976">
    <property type="term" value="F:transcription cis-regulatory region binding"/>
    <property type="evidence" value="ECO:0007669"/>
    <property type="project" value="TreeGrafter"/>
</dbReference>
<dbReference type="SUPFAM" id="SSF53850">
    <property type="entry name" value="Periplasmic binding protein-like II"/>
    <property type="match status" value="1"/>
</dbReference>
<dbReference type="Gene3D" id="1.10.10.10">
    <property type="entry name" value="Winged helix-like DNA-binding domain superfamily/Winged helix DNA-binding domain"/>
    <property type="match status" value="1"/>
</dbReference>